<proteinExistence type="inferred from homology"/>
<dbReference type="InterPro" id="IPR032816">
    <property type="entry name" value="VTT_dom"/>
</dbReference>
<evidence type="ECO:0000259" key="7">
    <source>
        <dbReference type="Pfam" id="PF09335"/>
    </source>
</evidence>
<keyword evidence="2 6" id="KW-1003">Cell membrane</keyword>
<dbReference type="GO" id="GO:0005886">
    <property type="term" value="C:plasma membrane"/>
    <property type="evidence" value="ECO:0007669"/>
    <property type="project" value="UniProtKB-SubCell"/>
</dbReference>
<keyword evidence="3 6" id="KW-0812">Transmembrane</keyword>
<evidence type="ECO:0000313" key="9">
    <source>
        <dbReference type="Proteomes" id="UP000705867"/>
    </source>
</evidence>
<dbReference type="EMBL" id="JAIOIV010000110">
    <property type="protein sequence ID" value="MBZ0157325.1"/>
    <property type="molecule type" value="Genomic_DNA"/>
</dbReference>
<feature type="transmembrane region" description="Helical" evidence="6">
    <location>
        <begin position="80"/>
        <end position="104"/>
    </location>
</feature>
<dbReference type="Pfam" id="PF09335">
    <property type="entry name" value="VTT_dom"/>
    <property type="match status" value="1"/>
</dbReference>
<evidence type="ECO:0000313" key="8">
    <source>
        <dbReference type="EMBL" id="MBZ0157325.1"/>
    </source>
</evidence>
<dbReference type="Proteomes" id="UP000705867">
    <property type="component" value="Unassembled WGS sequence"/>
</dbReference>
<evidence type="ECO:0000256" key="1">
    <source>
        <dbReference type="ARBA" id="ARBA00004651"/>
    </source>
</evidence>
<accession>A0A953JDV5</accession>
<dbReference type="PANTHER" id="PTHR12677">
    <property type="entry name" value="GOLGI APPARATUS MEMBRANE PROTEIN TVP38-RELATED"/>
    <property type="match status" value="1"/>
</dbReference>
<reference evidence="8" key="1">
    <citation type="journal article" date="2021" name="bioRxiv">
        <title>Unraveling nitrogen, sulfur and carbon metabolic pathways and microbial community transcriptional responses to substrate deprivation and toxicity stresses in a bioreactor mimicking anoxic brackish coastal sediment conditions.</title>
        <authorList>
            <person name="Martins P.D."/>
            <person name="Echeveste M.J."/>
            <person name="Arshad A."/>
            <person name="Kurth J."/>
            <person name="Ouboter H."/>
            <person name="Jetten M.S.M."/>
            <person name="Welte C.U."/>
        </authorList>
    </citation>
    <scope>NUCLEOTIDE SEQUENCE</scope>
    <source>
        <strain evidence="8">MAG_39</strain>
    </source>
</reference>
<gene>
    <name evidence="8" type="ORF">K8I29_14085</name>
</gene>
<keyword evidence="5 6" id="KW-0472">Membrane</keyword>
<evidence type="ECO:0000256" key="4">
    <source>
        <dbReference type="ARBA" id="ARBA00022989"/>
    </source>
</evidence>
<dbReference type="InterPro" id="IPR015414">
    <property type="entry name" value="TMEM64"/>
</dbReference>
<feature type="domain" description="VTT" evidence="7">
    <location>
        <begin position="68"/>
        <end position="186"/>
    </location>
</feature>
<evidence type="ECO:0000256" key="2">
    <source>
        <dbReference type="ARBA" id="ARBA00022475"/>
    </source>
</evidence>
<organism evidence="8 9">
    <name type="scientific">Candidatus Nitrobium versatile</name>
    <dbReference type="NCBI Taxonomy" id="2884831"/>
    <lineage>
        <taxon>Bacteria</taxon>
        <taxon>Pseudomonadati</taxon>
        <taxon>Nitrospirota</taxon>
        <taxon>Nitrospiria</taxon>
        <taxon>Nitrospirales</taxon>
        <taxon>Nitrospiraceae</taxon>
        <taxon>Candidatus Nitrobium</taxon>
    </lineage>
</organism>
<evidence type="ECO:0000256" key="3">
    <source>
        <dbReference type="ARBA" id="ARBA00022692"/>
    </source>
</evidence>
<name>A0A953JDV5_9BACT</name>
<feature type="transmembrane region" description="Helical" evidence="6">
    <location>
        <begin position="135"/>
        <end position="155"/>
    </location>
</feature>
<comment type="similarity">
    <text evidence="6">Belongs to the TVP38/TMEM64 family.</text>
</comment>
<evidence type="ECO:0000256" key="5">
    <source>
        <dbReference type="ARBA" id="ARBA00023136"/>
    </source>
</evidence>
<comment type="caution">
    <text evidence="8">The sequence shown here is derived from an EMBL/GenBank/DDBJ whole genome shotgun (WGS) entry which is preliminary data.</text>
</comment>
<reference evidence="8" key="2">
    <citation type="submission" date="2021-08" db="EMBL/GenBank/DDBJ databases">
        <authorList>
            <person name="Dalcin Martins P."/>
        </authorList>
    </citation>
    <scope>NUCLEOTIDE SEQUENCE</scope>
    <source>
        <strain evidence="8">MAG_39</strain>
    </source>
</reference>
<feature type="transmembrane region" description="Helical" evidence="6">
    <location>
        <begin position="196"/>
        <end position="218"/>
    </location>
</feature>
<keyword evidence="4 6" id="KW-1133">Transmembrane helix</keyword>
<feature type="transmembrane region" description="Helical" evidence="6">
    <location>
        <begin position="162"/>
        <end position="184"/>
    </location>
</feature>
<dbReference type="PANTHER" id="PTHR12677:SF59">
    <property type="entry name" value="GOLGI APPARATUS MEMBRANE PROTEIN TVP38-RELATED"/>
    <property type="match status" value="1"/>
</dbReference>
<protein>
    <recommendedName>
        <fullName evidence="6">TVP38/TMEM64 family membrane protein</fullName>
    </recommendedName>
</protein>
<sequence>MKKGLGKIALFALLIAVVLLLRFTVFGEYITFEKVKENSGILWRYVEAHYFRAVLIFIVLYISTAFFVPGTLMLTITGGFLFGVLPGTLYATLGALTGASLAFLTSRYLAGNWVQERYRFHLLWLNEEIRRNGPVYLISLRVIPVVPFFLVNFLAGLTRTSYWTFLWTTFAGMLPGSVVYSFAGQQLRTVTSLEDIFSPGFVLALVVMTLLLLGPILWKRKRKTE</sequence>
<dbReference type="AlphaFoldDB" id="A0A953JDV5"/>
<feature type="transmembrane region" description="Helical" evidence="6">
    <location>
        <begin position="51"/>
        <end position="68"/>
    </location>
</feature>
<evidence type="ECO:0000256" key="6">
    <source>
        <dbReference type="RuleBase" id="RU366058"/>
    </source>
</evidence>
<comment type="subcellular location">
    <subcellularLocation>
        <location evidence="1 6">Cell membrane</location>
        <topology evidence="1 6">Multi-pass membrane protein</topology>
    </subcellularLocation>
</comment>